<proteinExistence type="predicted"/>
<reference evidence="1 2" key="1">
    <citation type="journal article" date="2022" name="DNA Res.">
        <title>Chromosomal-level genome assembly of the orchid tree Bauhinia variegata (Leguminosae; Cercidoideae) supports the allotetraploid origin hypothesis of Bauhinia.</title>
        <authorList>
            <person name="Zhong Y."/>
            <person name="Chen Y."/>
            <person name="Zheng D."/>
            <person name="Pang J."/>
            <person name="Liu Y."/>
            <person name="Luo S."/>
            <person name="Meng S."/>
            <person name="Qian L."/>
            <person name="Wei D."/>
            <person name="Dai S."/>
            <person name="Zhou R."/>
        </authorList>
    </citation>
    <scope>NUCLEOTIDE SEQUENCE [LARGE SCALE GENOMIC DNA]</scope>
    <source>
        <strain evidence="1">BV-YZ2020</strain>
    </source>
</reference>
<evidence type="ECO:0000313" key="2">
    <source>
        <dbReference type="Proteomes" id="UP000828941"/>
    </source>
</evidence>
<name>A0ACB9MID0_BAUVA</name>
<organism evidence="1 2">
    <name type="scientific">Bauhinia variegata</name>
    <name type="common">Purple orchid tree</name>
    <name type="synonym">Phanera variegata</name>
    <dbReference type="NCBI Taxonomy" id="167791"/>
    <lineage>
        <taxon>Eukaryota</taxon>
        <taxon>Viridiplantae</taxon>
        <taxon>Streptophyta</taxon>
        <taxon>Embryophyta</taxon>
        <taxon>Tracheophyta</taxon>
        <taxon>Spermatophyta</taxon>
        <taxon>Magnoliopsida</taxon>
        <taxon>eudicotyledons</taxon>
        <taxon>Gunneridae</taxon>
        <taxon>Pentapetalae</taxon>
        <taxon>rosids</taxon>
        <taxon>fabids</taxon>
        <taxon>Fabales</taxon>
        <taxon>Fabaceae</taxon>
        <taxon>Cercidoideae</taxon>
        <taxon>Cercideae</taxon>
        <taxon>Bauhiniinae</taxon>
        <taxon>Bauhinia</taxon>
    </lineage>
</organism>
<comment type="caution">
    <text evidence="1">The sequence shown here is derived from an EMBL/GenBank/DDBJ whole genome shotgun (WGS) entry which is preliminary data.</text>
</comment>
<evidence type="ECO:0000313" key="1">
    <source>
        <dbReference type="EMBL" id="KAI4323448.1"/>
    </source>
</evidence>
<gene>
    <name evidence="1" type="ORF">L6164_023052</name>
</gene>
<dbReference type="Proteomes" id="UP000828941">
    <property type="component" value="Chromosome 9"/>
</dbReference>
<keyword evidence="2" id="KW-1185">Reference proteome</keyword>
<protein>
    <submittedName>
        <fullName evidence="1">Uncharacterized protein</fullName>
    </submittedName>
</protein>
<sequence length="115" mass="13173">MGAEEPGCHFYLRVWNFFLFGSTVVQVVERENGGEAEVREGNAKEEEKEEVKDLEKGEVGFEQKVIHSNNHGENHNEHEEFQLSRFNRLNPTNPLRIVVNSATRVAAPPIIGFFY</sequence>
<dbReference type="EMBL" id="CM039434">
    <property type="protein sequence ID" value="KAI4323448.1"/>
    <property type="molecule type" value="Genomic_DNA"/>
</dbReference>
<accession>A0ACB9MID0</accession>